<evidence type="ECO:0000256" key="6">
    <source>
        <dbReference type="ARBA" id="ARBA00022807"/>
    </source>
</evidence>
<dbReference type="EMBL" id="MPUH01000375">
    <property type="protein sequence ID" value="OMJ81574.1"/>
    <property type="molecule type" value="Genomic_DNA"/>
</dbReference>
<evidence type="ECO:0000256" key="5">
    <source>
        <dbReference type="ARBA" id="ARBA00022801"/>
    </source>
</evidence>
<dbReference type="Pfam" id="PF10275">
    <property type="entry name" value="Peptidase_C65"/>
    <property type="match status" value="1"/>
</dbReference>
<organism evidence="7 9">
    <name type="scientific">Stentor coeruleus</name>
    <dbReference type="NCBI Taxonomy" id="5963"/>
    <lineage>
        <taxon>Eukaryota</taxon>
        <taxon>Sar</taxon>
        <taxon>Alveolata</taxon>
        <taxon>Ciliophora</taxon>
        <taxon>Postciliodesmatophora</taxon>
        <taxon>Heterotrichea</taxon>
        <taxon>Heterotrichida</taxon>
        <taxon>Stentoridae</taxon>
        <taxon>Stentor</taxon>
    </lineage>
</organism>
<dbReference type="GO" id="GO:0006508">
    <property type="term" value="P:proteolysis"/>
    <property type="evidence" value="ECO:0007669"/>
    <property type="project" value="UniProtKB-KW"/>
</dbReference>
<protein>
    <recommendedName>
        <fullName evidence="2">ubiquitinyl hydrolase 1</fullName>
        <ecNumber evidence="2">3.4.19.12</ecNumber>
    </recommendedName>
</protein>
<comment type="catalytic activity">
    <reaction evidence="1">
        <text>Thiol-dependent hydrolysis of ester, thioester, amide, peptide and isopeptide bonds formed by the C-terminal Gly of ubiquitin (a 76-residue protein attached to proteins as an intracellular targeting signal).</text>
        <dbReference type="EC" id="3.4.19.12"/>
    </reaction>
</comment>
<sequence>MYPFNTTFTSNVDNLKRERNIAAWKRSRGDGNCYFRAVITSYYDIIHKPYSPIEDLENFKEILSGLDLSYPNIYEFKEARDEILKSLDESIYIKKSKSKIDAYEYALENMQNEKFDINLVKVSRFITACTLIEVKDSDEFFPYLIDGYEGFLHEMMEMGKEGGELTLILLPTKLNIQVIQFMYLDKDIVVQKFPDQVKKNSKVISIVRRGGHYDILYSKQSLELDFCNLSNGSFTFTENLNYYYKELIPKNSGF</sequence>
<keyword evidence="9" id="KW-1185">Reference proteome</keyword>
<evidence type="ECO:0000313" key="8">
    <source>
        <dbReference type="EMBL" id="OMJ93065.1"/>
    </source>
</evidence>
<dbReference type="OrthoDB" id="449484at2759"/>
<keyword evidence="5" id="KW-0378">Hydrolase</keyword>
<dbReference type="Gene3D" id="1.20.1300.20">
    <property type="entry name" value="Peptidase C65 Otubain, subdomain 2"/>
    <property type="match status" value="1"/>
</dbReference>
<dbReference type="EMBL" id="MPUH01000049">
    <property type="protein sequence ID" value="OMJ93065.1"/>
    <property type="molecule type" value="Genomic_DNA"/>
</dbReference>
<dbReference type="GO" id="GO:0004843">
    <property type="term" value="F:cysteine-type deubiquitinase activity"/>
    <property type="evidence" value="ECO:0007669"/>
    <property type="project" value="UniProtKB-EC"/>
</dbReference>
<evidence type="ECO:0000313" key="9">
    <source>
        <dbReference type="Proteomes" id="UP000187209"/>
    </source>
</evidence>
<dbReference type="InterPro" id="IPR042468">
    <property type="entry name" value="Peptidase_C65_otubain_sub1"/>
</dbReference>
<evidence type="ECO:0000256" key="3">
    <source>
        <dbReference type="ARBA" id="ARBA00022670"/>
    </source>
</evidence>
<dbReference type="InterPro" id="IPR019400">
    <property type="entry name" value="Peptidase_C65_otubain"/>
</dbReference>
<name>A0A1R2BXV6_9CILI</name>
<proteinExistence type="predicted"/>
<dbReference type="Gene3D" id="3.30.200.60">
    <property type="entry name" value="Peptidase C65 Otubain, subdomain 1"/>
    <property type="match status" value="1"/>
</dbReference>
<accession>A0A1R2BXV6</accession>
<reference evidence="7 9" key="1">
    <citation type="submission" date="2016-11" db="EMBL/GenBank/DDBJ databases">
        <title>The macronuclear genome of Stentor coeruleus: a giant cell with tiny introns.</title>
        <authorList>
            <person name="Slabodnick M."/>
            <person name="Ruby J.G."/>
            <person name="Reiff S.B."/>
            <person name="Swart E.C."/>
            <person name="Gosai S."/>
            <person name="Prabakaran S."/>
            <person name="Witkowska E."/>
            <person name="Larue G.E."/>
            <person name="Fisher S."/>
            <person name="Freeman R.M."/>
            <person name="Gunawardena J."/>
            <person name="Chu W."/>
            <person name="Stover N.A."/>
            <person name="Gregory B.D."/>
            <person name="Nowacki M."/>
            <person name="Derisi J."/>
            <person name="Roy S.W."/>
            <person name="Marshall W.F."/>
            <person name="Sood P."/>
        </authorList>
    </citation>
    <scope>NUCLEOTIDE SEQUENCE [LARGE SCALE GENOMIC DNA]</scope>
    <source>
        <strain evidence="7">WM001</strain>
    </source>
</reference>
<dbReference type="SUPFAM" id="SSF54001">
    <property type="entry name" value="Cysteine proteinases"/>
    <property type="match status" value="1"/>
</dbReference>
<evidence type="ECO:0000313" key="7">
    <source>
        <dbReference type="EMBL" id="OMJ81574.1"/>
    </source>
</evidence>
<keyword evidence="3" id="KW-0645">Protease</keyword>
<evidence type="ECO:0000256" key="4">
    <source>
        <dbReference type="ARBA" id="ARBA00022786"/>
    </source>
</evidence>
<gene>
    <name evidence="7" type="ORF">SteCoe_17927</name>
    <name evidence="8" type="ORF">SteCoe_4005</name>
</gene>
<dbReference type="InterPro" id="IPR038765">
    <property type="entry name" value="Papain-like_cys_pep_sf"/>
</dbReference>
<evidence type="ECO:0000256" key="1">
    <source>
        <dbReference type="ARBA" id="ARBA00000707"/>
    </source>
</evidence>
<dbReference type="EC" id="3.4.19.12" evidence="2"/>
<dbReference type="CDD" id="cd22749">
    <property type="entry name" value="Otubain_C65"/>
    <property type="match status" value="1"/>
</dbReference>
<keyword evidence="4" id="KW-0833">Ubl conjugation pathway</keyword>
<dbReference type="AlphaFoldDB" id="A0A1R2BXV6"/>
<evidence type="ECO:0000256" key="2">
    <source>
        <dbReference type="ARBA" id="ARBA00012759"/>
    </source>
</evidence>
<comment type="caution">
    <text evidence="7">The sequence shown here is derived from an EMBL/GenBank/DDBJ whole genome shotgun (WGS) entry which is preliminary data.</text>
</comment>
<keyword evidence="6" id="KW-0788">Thiol protease</keyword>
<dbReference type="Proteomes" id="UP000187209">
    <property type="component" value="Unassembled WGS sequence"/>
</dbReference>
<dbReference type="InterPro" id="IPR042467">
    <property type="entry name" value="Peptidase_C65_otubain_sub2"/>
</dbReference>